<dbReference type="AlphaFoldDB" id="A0AAN6TL94"/>
<feature type="non-terminal residue" evidence="2">
    <location>
        <position position="1"/>
    </location>
</feature>
<keyword evidence="3" id="KW-1185">Reference proteome</keyword>
<reference evidence="2" key="2">
    <citation type="submission" date="2023-05" db="EMBL/GenBank/DDBJ databases">
        <authorList>
            <consortium name="Lawrence Berkeley National Laboratory"/>
            <person name="Steindorff A."/>
            <person name="Hensen N."/>
            <person name="Bonometti L."/>
            <person name="Westerberg I."/>
            <person name="Brannstrom I.O."/>
            <person name="Guillou S."/>
            <person name="Cros-Aarteil S."/>
            <person name="Calhoun S."/>
            <person name="Haridas S."/>
            <person name="Kuo A."/>
            <person name="Mondo S."/>
            <person name="Pangilinan J."/>
            <person name="Riley R."/>
            <person name="Labutti K."/>
            <person name="Andreopoulos B."/>
            <person name="Lipzen A."/>
            <person name="Chen C."/>
            <person name="Yanf M."/>
            <person name="Daum C."/>
            <person name="Ng V."/>
            <person name="Clum A."/>
            <person name="Ohm R."/>
            <person name="Martin F."/>
            <person name="Silar P."/>
            <person name="Natvig D."/>
            <person name="Lalanne C."/>
            <person name="Gautier V."/>
            <person name="Ament-Velasquez S.L."/>
            <person name="Kruys A."/>
            <person name="Hutchinson M.I."/>
            <person name="Powell A.J."/>
            <person name="Barry K."/>
            <person name="Miller A.N."/>
            <person name="Grigoriev I.V."/>
            <person name="Debuchy R."/>
            <person name="Gladieux P."/>
            <person name="Thoren M.H."/>
            <person name="Johannesson H."/>
        </authorList>
    </citation>
    <scope>NUCLEOTIDE SEQUENCE</scope>
    <source>
        <strain evidence="2">CBS 508.74</strain>
    </source>
</reference>
<proteinExistence type="predicted"/>
<dbReference type="GeneID" id="89934788"/>
<feature type="non-terminal residue" evidence="2">
    <location>
        <position position="579"/>
    </location>
</feature>
<protein>
    <submittedName>
        <fullName evidence="2">Uncharacterized protein</fullName>
    </submittedName>
</protein>
<dbReference type="InterPro" id="IPR027796">
    <property type="entry name" value="OTT_1508_deam-like"/>
</dbReference>
<dbReference type="Pfam" id="PF14441">
    <property type="entry name" value="OTT_1508_deam"/>
    <property type="match status" value="1"/>
</dbReference>
<gene>
    <name evidence="2" type="ORF">N656DRAFT_692707</name>
</gene>
<dbReference type="EMBL" id="MU853333">
    <property type="protein sequence ID" value="KAK4116494.1"/>
    <property type="molecule type" value="Genomic_DNA"/>
</dbReference>
<evidence type="ECO:0000313" key="3">
    <source>
        <dbReference type="Proteomes" id="UP001302812"/>
    </source>
</evidence>
<sequence length="579" mass="63478">AENIALLSILSRAPTPSQGNPRPSTEKDAGRLLSFRQEQRLAEVLAFISGISDDPTRVVALCVEELAIGKGIRVVIAINKTGPESGSDILQRIQNGLKNLFSHLAQVNDENSAMVEPQILNAISDMCENRILGRISSKRLGADYGKQGKTFLGTAIQQAADAVRKYGDKKRFGPAIEKFLRDAAGLQRRLTRLEACETGDVPSHIGEVIRACHQLNKTTNFDEFFSGITTRQLDPSSKKYLTTRLSKLARYQECFLYLLKSAKAYGIFEQVDVTAVSPEPEFFSKFNLPANRSLTGCLSRCQNGASVIFGAKAISKKLNLKLDIITREFTSTIEKVQQGSRVHAEVQIVSHYELHPAAKMPRIICSSKNACYLCNLFIQLHGAFYIPRTHGNLYFRWRMLSIPSLSQLQAQLNSALEARIRVALQSIMAASNPRRVLAPNENESAIFPFSRSMSLVASSLLLSQAASKRNSAGTSTDEPPAEQETQPSSPELPLQPLKPALRPESNNMTQPIPAIPLQTQLSRPPLPVPVSPTHHRPHLDLRSCSPLTNPPHSSSSPPPPPPVAVAGAVARTYPPTPRP</sequence>
<feature type="region of interest" description="Disordered" evidence="1">
    <location>
        <begin position="467"/>
        <end position="579"/>
    </location>
</feature>
<feature type="compositionally biased region" description="Polar residues" evidence="1">
    <location>
        <begin position="468"/>
        <end position="477"/>
    </location>
</feature>
<reference evidence="2" key="1">
    <citation type="journal article" date="2023" name="Mol. Phylogenet. Evol.">
        <title>Genome-scale phylogeny and comparative genomics of the fungal order Sordariales.</title>
        <authorList>
            <person name="Hensen N."/>
            <person name="Bonometti L."/>
            <person name="Westerberg I."/>
            <person name="Brannstrom I.O."/>
            <person name="Guillou S."/>
            <person name="Cros-Aarteil S."/>
            <person name="Calhoun S."/>
            <person name="Haridas S."/>
            <person name="Kuo A."/>
            <person name="Mondo S."/>
            <person name="Pangilinan J."/>
            <person name="Riley R."/>
            <person name="LaButti K."/>
            <person name="Andreopoulos B."/>
            <person name="Lipzen A."/>
            <person name="Chen C."/>
            <person name="Yan M."/>
            <person name="Daum C."/>
            <person name="Ng V."/>
            <person name="Clum A."/>
            <person name="Steindorff A."/>
            <person name="Ohm R.A."/>
            <person name="Martin F."/>
            <person name="Silar P."/>
            <person name="Natvig D.O."/>
            <person name="Lalanne C."/>
            <person name="Gautier V."/>
            <person name="Ament-Velasquez S.L."/>
            <person name="Kruys A."/>
            <person name="Hutchinson M.I."/>
            <person name="Powell A.J."/>
            <person name="Barry K."/>
            <person name="Miller A.N."/>
            <person name="Grigoriev I.V."/>
            <person name="Debuchy R."/>
            <person name="Gladieux P."/>
            <person name="Hiltunen Thoren M."/>
            <person name="Johannesson H."/>
        </authorList>
    </citation>
    <scope>NUCLEOTIDE SEQUENCE</scope>
    <source>
        <strain evidence="2">CBS 508.74</strain>
    </source>
</reference>
<dbReference type="RefSeq" id="XP_064674064.1">
    <property type="nucleotide sequence ID" value="XM_064810663.1"/>
</dbReference>
<organism evidence="2 3">
    <name type="scientific">Canariomyces notabilis</name>
    <dbReference type="NCBI Taxonomy" id="2074819"/>
    <lineage>
        <taxon>Eukaryota</taxon>
        <taxon>Fungi</taxon>
        <taxon>Dikarya</taxon>
        <taxon>Ascomycota</taxon>
        <taxon>Pezizomycotina</taxon>
        <taxon>Sordariomycetes</taxon>
        <taxon>Sordariomycetidae</taxon>
        <taxon>Sordariales</taxon>
        <taxon>Chaetomiaceae</taxon>
        <taxon>Canariomyces</taxon>
    </lineage>
</organism>
<evidence type="ECO:0000313" key="2">
    <source>
        <dbReference type="EMBL" id="KAK4116494.1"/>
    </source>
</evidence>
<comment type="caution">
    <text evidence="2">The sequence shown here is derived from an EMBL/GenBank/DDBJ whole genome shotgun (WGS) entry which is preliminary data.</text>
</comment>
<name>A0AAN6TL94_9PEZI</name>
<evidence type="ECO:0000256" key="1">
    <source>
        <dbReference type="SAM" id="MobiDB-lite"/>
    </source>
</evidence>
<feature type="compositionally biased region" description="Low complexity" evidence="1">
    <location>
        <begin position="486"/>
        <end position="499"/>
    </location>
</feature>
<dbReference type="Proteomes" id="UP001302812">
    <property type="component" value="Unassembled WGS sequence"/>
</dbReference>
<accession>A0AAN6TL94</accession>